<dbReference type="AlphaFoldDB" id="A0A0V8JJ07"/>
<keyword evidence="1" id="KW-1133">Transmembrane helix</keyword>
<proteinExistence type="predicted"/>
<feature type="transmembrane region" description="Helical" evidence="1">
    <location>
        <begin position="122"/>
        <end position="139"/>
    </location>
</feature>
<evidence type="ECO:0000313" key="4">
    <source>
        <dbReference type="EMBL" id="KSU87035.1"/>
    </source>
</evidence>
<dbReference type="RefSeq" id="WP_062687090.1">
    <property type="nucleotide sequence ID" value="NZ_KQ758671.1"/>
</dbReference>
<feature type="signal peptide" evidence="2">
    <location>
        <begin position="1"/>
        <end position="20"/>
    </location>
</feature>
<evidence type="ECO:0000256" key="1">
    <source>
        <dbReference type="SAM" id="Phobius"/>
    </source>
</evidence>
<dbReference type="InterPro" id="IPR006976">
    <property type="entry name" value="VanZ-like"/>
</dbReference>
<sequence length="148" mass="16956">MLKRVLLIGLLLAISNFSHTPHLKVTDPGTWQNESVWDHTATLQSILDPSGEFFTQYTYAFDTEFVLRKIAHLSFFGLLALLIYWNLPKMKGRFVLAWLLLAGFAFMDEVHQAFIVGRDGRIIDVIIDSIGGALFLYLYDRFKKSKKA</sequence>
<accession>A0A0V8JJ07</accession>
<dbReference type="NCBIfam" id="NF037970">
    <property type="entry name" value="vanZ_1"/>
    <property type="match status" value="1"/>
</dbReference>
<evidence type="ECO:0000313" key="5">
    <source>
        <dbReference type="Proteomes" id="UP000053681"/>
    </source>
</evidence>
<protein>
    <submittedName>
        <fullName evidence="4">Acetobutylicum phosphotransbutyrylase</fullName>
    </submittedName>
</protein>
<dbReference type="EMBL" id="LNQP01000056">
    <property type="protein sequence ID" value="KSU87035.1"/>
    <property type="molecule type" value="Genomic_DNA"/>
</dbReference>
<keyword evidence="1" id="KW-0472">Membrane</keyword>
<dbReference type="Proteomes" id="UP000053681">
    <property type="component" value="Unassembled WGS sequence"/>
</dbReference>
<keyword evidence="5" id="KW-1185">Reference proteome</keyword>
<feature type="transmembrane region" description="Helical" evidence="1">
    <location>
        <begin position="94"/>
        <end position="116"/>
    </location>
</feature>
<feature type="domain" description="VanZ-like" evidence="3">
    <location>
        <begin position="39"/>
        <end position="140"/>
    </location>
</feature>
<gene>
    <name evidence="4" type="ORF">AS180_15375</name>
</gene>
<feature type="transmembrane region" description="Helical" evidence="1">
    <location>
        <begin position="70"/>
        <end position="87"/>
    </location>
</feature>
<keyword evidence="2" id="KW-0732">Signal</keyword>
<evidence type="ECO:0000256" key="2">
    <source>
        <dbReference type="SAM" id="SignalP"/>
    </source>
</evidence>
<organism evidence="4 5">
    <name type="scientific">Priestia veravalensis</name>
    <dbReference type="NCBI Taxonomy" id="1414648"/>
    <lineage>
        <taxon>Bacteria</taxon>
        <taxon>Bacillati</taxon>
        <taxon>Bacillota</taxon>
        <taxon>Bacilli</taxon>
        <taxon>Bacillales</taxon>
        <taxon>Bacillaceae</taxon>
        <taxon>Priestia</taxon>
    </lineage>
</organism>
<reference evidence="4 5" key="1">
    <citation type="submission" date="2015-11" db="EMBL/GenBank/DDBJ databases">
        <title>Bacillus caseinolyticus sp nov.</title>
        <authorList>
            <person name="Dastager S.G."/>
            <person name="Mawlankar R."/>
        </authorList>
    </citation>
    <scope>NUCLEOTIDE SEQUENCE [LARGE SCALE GENOMIC DNA]</scope>
    <source>
        <strain evidence="4 5">SGD-V-76</strain>
    </source>
</reference>
<feature type="chain" id="PRO_5039075596" evidence="2">
    <location>
        <begin position="21"/>
        <end position="148"/>
    </location>
</feature>
<comment type="caution">
    <text evidence="4">The sequence shown here is derived from an EMBL/GenBank/DDBJ whole genome shotgun (WGS) entry which is preliminary data.</text>
</comment>
<name>A0A0V8JJ07_9BACI</name>
<evidence type="ECO:0000259" key="3">
    <source>
        <dbReference type="Pfam" id="PF04892"/>
    </source>
</evidence>
<dbReference type="Pfam" id="PF04892">
    <property type="entry name" value="VanZ"/>
    <property type="match status" value="1"/>
</dbReference>
<keyword evidence="1" id="KW-0812">Transmembrane</keyword>